<dbReference type="EC" id="2.3.1.-" evidence="2"/>
<dbReference type="Gene3D" id="3.40.630.30">
    <property type="match status" value="1"/>
</dbReference>
<dbReference type="PROSITE" id="PS51186">
    <property type="entry name" value="GNAT"/>
    <property type="match status" value="1"/>
</dbReference>
<proteinExistence type="predicted"/>
<dbReference type="Pfam" id="PF00583">
    <property type="entry name" value="Acetyltransf_1"/>
    <property type="match status" value="1"/>
</dbReference>
<protein>
    <submittedName>
        <fullName evidence="2">GNAT family N-acetyltransferase</fullName>
        <ecNumber evidence="2">2.3.1.-</ecNumber>
    </submittedName>
</protein>
<name>A0ABD6DKZ4_9EURY</name>
<dbReference type="InterPro" id="IPR016181">
    <property type="entry name" value="Acyl_CoA_acyltransferase"/>
</dbReference>
<accession>A0ABD6DKZ4</accession>
<keyword evidence="2" id="KW-0808">Transferase</keyword>
<keyword evidence="2" id="KW-0012">Acyltransferase</keyword>
<dbReference type="GO" id="GO:0016746">
    <property type="term" value="F:acyltransferase activity"/>
    <property type="evidence" value="ECO:0007669"/>
    <property type="project" value="UniProtKB-KW"/>
</dbReference>
<dbReference type="AlphaFoldDB" id="A0ABD6DKZ4"/>
<comment type="caution">
    <text evidence="2">The sequence shown here is derived from an EMBL/GenBank/DDBJ whole genome shotgun (WGS) entry which is preliminary data.</text>
</comment>
<dbReference type="Proteomes" id="UP001597034">
    <property type="component" value="Unassembled WGS sequence"/>
</dbReference>
<dbReference type="InterPro" id="IPR000182">
    <property type="entry name" value="GNAT_dom"/>
</dbReference>
<keyword evidence="3" id="KW-1185">Reference proteome</keyword>
<feature type="domain" description="N-acetyltransferase" evidence="1">
    <location>
        <begin position="2"/>
        <end position="160"/>
    </location>
</feature>
<dbReference type="SUPFAM" id="SSF55729">
    <property type="entry name" value="Acyl-CoA N-acyltransferases (Nat)"/>
    <property type="match status" value="1"/>
</dbReference>
<sequence length="196" mass="20857">MPTTRTATAADLDAMRAFEREFVGHDVSPETFSERFDQYPELFVLVEATGDSYGSGGELLGAASGYADGPAVDDDTVVLAAIGVRNGHEGNGLGRALLEAFEAGAREYGDAVSVAAADNVVGFYRACGYEPSCILVQVPETDLPADYASHGDLVDERSADGTRFLYYDFDEYHPSLRDGLANRLGGTANTILGKEL</sequence>
<evidence type="ECO:0000313" key="3">
    <source>
        <dbReference type="Proteomes" id="UP001597034"/>
    </source>
</evidence>
<gene>
    <name evidence="2" type="ORF">ACFSBL_12315</name>
</gene>
<dbReference type="EMBL" id="JBHUDO010000002">
    <property type="protein sequence ID" value="MFD1646465.1"/>
    <property type="molecule type" value="Genomic_DNA"/>
</dbReference>
<evidence type="ECO:0000259" key="1">
    <source>
        <dbReference type="PROSITE" id="PS51186"/>
    </source>
</evidence>
<organism evidence="2 3">
    <name type="scientific">Haloarchaeobius litoreus</name>
    <dbReference type="NCBI Taxonomy" id="755306"/>
    <lineage>
        <taxon>Archaea</taxon>
        <taxon>Methanobacteriati</taxon>
        <taxon>Methanobacteriota</taxon>
        <taxon>Stenosarchaea group</taxon>
        <taxon>Halobacteria</taxon>
        <taxon>Halobacteriales</taxon>
        <taxon>Halorubellaceae</taxon>
        <taxon>Haloarchaeobius</taxon>
    </lineage>
</organism>
<reference evidence="2 3" key="1">
    <citation type="journal article" date="2019" name="Int. J. Syst. Evol. Microbiol.">
        <title>The Global Catalogue of Microorganisms (GCM) 10K type strain sequencing project: providing services to taxonomists for standard genome sequencing and annotation.</title>
        <authorList>
            <consortium name="The Broad Institute Genomics Platform"/>
            <consortium name="The Broad Institute Genome Sequencing Center for Infectious Disease"/>
            <person name="Wu L."/>
            <person name="Ma J."/>
        </authorList>
    </citation>
    <scope>NUCLEOTIDE SEQUENCE [LARGE SCALE GENOMIC DNA]</scope>
    <source>
        <strain evidence="2 3">CGMCC 1.10390</strain>
    </source>
</reference>
<dbReference type="RefSeq" id="WP_256398019.1">
    <property type="nucleotide sequence ID" value="NZ_JANHJR010000001.1"/>
</dbReference>
<dbReference type="CDD" id="cd04301">
    <property type="entry name" value="NAT_SF"/>
    <property type="match status" value="1"/>
</dbReference>
<evidence type="ECO:0000313" key="2">
    <source>
        <dbReference type="EMBL" id="MFD1646465.1"/>
    </source>
</evidence>